<comment type="subcellular location">
    <subcellularLocation>
        <location evidence="1">Cell membrane</location>
        <topology evidence="1">Multi-pass membrane protein</topology>
    </subcellularLocation>
</comment>
<feature type="domain" description="ABC3 transporter permease C-terminal" evidence="7">
    <location>
        <begin position="583"/>
        <end position="689"/>
    </location>
</feature>
<dbReference type="Proteomes" id="UP000198867">
    <property type="component" value="Unassembled WGS sequence"/>
</dbReference>
<dbReference type="OrthoDB" id="4871813at2"/>
<dbReference type="EMBL" id="FOVM01000003">
    <property type="protein sequence ID" value="SFN60984.1"/>
    <property type="molecule type" value="Genomic_DNA"/>
</dbReference>
<sequence length="705" mass="73525">MGVLRLLIFGTRGNWVRLAGIVVGVAIGVLLALLLVAGANALETRDIRSSWLQPAVNDLSTATTDDTIAARSDDIFGGERIDRLDIAAPAHAQAVLPGMEVPTPGTYKASPALTELIKNTPSTQLQDRYGEQVGTIPESLLASPDSLVVVVGGTPEGVSALLSAGVVDSFYAGAYGGNQNYQTIALVGALAVLIPAFLLVAVSTTLGSAARAERWQTLRTIGAPRKLVKRVALAEAAGTAVLGAALGVGGFFALRPLLALLPVAGERLIADDLAVSNTVVLVVAVAVVIGAVVAALRSARRTGSSATSQAVFEAAPRFARVIPLLAGLGLFFLVKTFAGQIPVPLVIPIVASFALIAMGLLIAGPYFTWLTGTWFARLAQAGDAVIASRRIVRTPRAGFRSVAGLVAATFLISVFAFSASASGSAGSYTSEPLLPENAVAANVKLDTDIAGASVKERLSRVSGITSVHFTYTDGEGIYIAGDDARMLTNHAFAGDIGELTGGIYSLAPDGPALHEATISTLDGLRINDIIAQTDSRAPSIEEARTALLTFEGVDRSAGVWTRAEHVVDTDSDLATQFAEIGRLAIVLVTFLTAAVLAIATTAALYDRKRTLSLLQLMGMPRNTLARIISWETLVPLLSILAPAVFLGWFTAYMLITSLSSRSLSWPDSLLGIALAATGLMVVVSILLAARVGNTIMRSSENNRRE</sequence>
<gene>
    <name evidence="8" type="ORF">SAMN05216219_1404</name>
</gene>
<evidence type="ECO:0000256" key="5">
    <source>
        <dbReference type="ARBA" id="ARBA00023136"/>
    </source>
</evidence>
<feature type="transmembrane region" description="Helical" evidence="6">
    <location>
        <begin position="397"/>
        <end position="417"/>
    </location>
</feature>
<keyword evidence="3 6" id="KW-0812">Transmembrane</keyword>
<accession>A0A1I5AEV2</accession>
<evidence type="ECO:0000259" key="7">
    <source>
        <dbReference type="Pfam" id="PF02687"/>
    </source>
</evidence>
<dbReference type="GO" id="GO:0005886">
    <property type="term" value="C:plasma membrane"/>
    <property type="evidence" value="ECO:0007669"/>
    <property type="project" value="UniProtKB-SubCell"/>
</dbReference>
<keyword evidence="5 6" id="KW-0472">Membrane</keyword>
<organism evidence="8 9">
    <name type="scientific">Mycetocola miduiensis</name>
    <dbReference type="NCBI Taxonomy" id="995034"/>
    <lineage>
        <taxon>Bacteria</taxon>
        <taxon>Bacillati</taxon>
        <taxon>Actinomycetota</taxon>
        <taxon>Actinomycetes</taxon>
        <taxon>Micrococcales</taxon>
        <taxon>Microbacteriaceae</taxon>
        <taxon>Mycetocola</taxon>
    </lineage>
</organism>
<feature type="transmembrane region" description="Helical" evidence="6">
    <location>
        <begin position="184"/>
        <end position="210"/>
    </location>
</feature>
<feature type="transmembrane region" description="Helical" evidence="6">
    <location>
        <begin position="583"/>
        <end position="606"/>
    </location>
</feature>
<feature type="transmembrane region" description="Helical" evidence="6">
    <location>
        <begin position="274"/>
        <end position="296"/>
    </location>
</feature>
<dbReference type="InterPro" id="IPR003838">
    <property type="entry name" value="ABC3_permease_C"/>
</dbReference>
<dbReference type="Pfam" id="PF02687">
    <property type="entry name" value="FtsX"/>
    <property type="match status" value="1"/>
</dbReference>
<name>A0A1I5AEV2_9MICO</name>
<evidence type="ECO:0000256" key="4">
    <source>
        <dbReference type="ARBA" id="ARBA00022989"/>
    </source>
</evidence>
<feature type="transmembrane region" description="Helical" evidence="6">
    <location>
        <begin position="627"/>
        <end position="649"/>
    </location>
</feature>
<evidence type="ECO:0000256" key="6">
    <source>
        <dbReference type="SAM" id="Phobius"/>
    </source>
</evidence>
<feature type="transmembrane region" description="Helical" evidence="6">
    <location>
        <begin position="317"/>
        <end position="334"/>
    </location>
</feature>
<evidence type="ECO:0000256" key="2">
    <source>
        <dbReference type="ARBA" id="ARBA00022475"/>
    </source>
</evidence>
<feature type="transmembrane region" description="Helical" evidence="6">
    <location>
        <begin position="231"/>
        <end position="254"/>
    </location>
</feature>
<evidence type="ECO:0000313" key="9">
    <source>
        <dbReference type="Proteomes" id="UP000198867"/>
    </source>
</evidence>
<feature type="transmembrane region" description="Helical" evidence="6">
    <location>
        <begin position="346"/>
        <end position="376"/>
    </location>
</feature>
<keyword evidence="2" id="KW-1003">Cell membrane</keyword>
<protein>
    <submittedName>
        <fullName evidence="8">FtsX-like permease family protein</fullName>
    </submittedName>
</protein>
<proteinExistence type="predicted"/>
<reference evidence="9" key="1">
    <citation type="submission" date="2016-10" db="EMBL/GenBank/DDBJ databases">
        <authorList>
            <person name="Varghese N."/>
            <person name="Submissions S."/>
        </authorList>
    </citation>
    <scope>NUCLEOTIDE SEQUENCE [LARGE SCALE GENOMIC DNA]</scope>
    <source>
        <strain evidence="9">CGMCC 1.11101</strain>
    </source>
</reference>
<keyword evidence="4 6" id="KW-1133">Transmembrane helix</keyword>
<dbReference type="AlphaFoldDB" id="A0A1I5AEV2"/>
<dbReference type="STRING" id="995034.SAMN05216219_1404"/>
<evidence type="ECO:0000256" key="1">
    <source>
        <dbReference type="ARBA" id="ARBA00004651"/>
    </source>
</evidence>
<evidence type="ECO:0000256" key="3">
    <source>
        <dbReference type="ARBA" id="ARBA00022692"/>
    </source>
</evidence>
<feature type="transmembrane region" description="Helical" evidence="6">
    <location>
        <begin position="669"/>
        <end position="689"/>
    </location>
</feature>
<keyword evidence="9" id="KW-1185">Reference proteome</keyword>
<evidence type="ECO:0000313" key="8">
    <source>
        <dbReference type="EMBL" id="SFN60984.1"/>
    </source>
</evidence>